<organism evidence="8 9">
    <name type="scientific">Lunasporangiospora selenospora</name>
    <dbReference type="NCBI Taxonomy" id="979761"/>
    <lineage>
        <taxon>Eukaryota</taxon>
        <taxon>Fungi</taxon>
        <taxon>Fungi incertae sedis</taxon>
        <taxon>Mucoromycota</taxon>
        <taxon>Mortierellomycotina</taxon>
        <taxon>Mortierellomycetes</taxon>
        <taxon>Mortierellales</taxon>
        <taxon>Mortierellaceae</taxon>
        <taxon>Lunasporangiospora</taxon>
    </lineage>
</organism>
<dbReference type="SUPFAM" id="SSF90229">
    <property type="entry name" value="CCCH zinc finger"/>
    <property type="match status" value="2"/>
</dbReference>
<evidence type="ECO:0000256" key="6">
    <source>
        <dbReference type="SAM" id="MobiDB-lite"/>
    </source>
</evidence>
<dbReference type="InterPro" id="IPR000571">
    <property type="entry name" value="Znf_CCCH"/>
</dbReference>
<gene>
    <name evidence="8" type="ORF">BGW38_000045</name>
</gene>
<comment type="caution">
    <text evidence="8">The sequence shown here is derived from an EMBL/GenBank/DDBJ whole genome shotgun (WGS) entry which is preliminary data.</text>
</comment>
<evidence type="ECO:0000256" key="1">
    <source>
        <dbReference type="ARBA" id="ARBA00022723"/>
    </source>
</evidence>
<reference evidence="8" key="1">
    <citation type="journal article" date="2020" name="Fungal Divers.">
        <title>Resolving the Mortierellaceae phylogeny through synthesis of multi-gene phylogenetics and phylogenomics.</title>
        <authorList>
            <person name="Vandepol N."/>
            <person name="Liber J."/>
            <person name="Desiro A."/>
            <person name="Na H."/>
            <person name="Kennedy M."/>
            <person name="Barry K."/>
            <person name="Grigoriev I.V."/>
            <person name="Miller A.N."/>
            <person name="O'Donnell K."/>
            <person name="Stajich J.E."/>
            <person name="Bonito G."/>
        </authorList>
    </citation>
    <scope>NUCLEOTIDE SEQUENCE</scope>
    <source>
        <strain evidence="8">KOD1015</strain>
    </source>
</reference>
<feature type="zinc finger region" description="C3H1-type" evidence="5">
    <location>
        <begin position="100"/>
        <end position="128"/>
    </location>
</feature>
<dbReference type="OrthoDB" id="410307at2759"/>
<keyword evidence="9" id="KW-1185">Reference proteome</keyword>
<protein>
    <recommendedName>
        <fullName evidence="7">C3H1-type domain-containing protein</fullName>
    </recommendedName>
</protein>
<proteinExistence type="predicted"/>
<keyword evidence="1 5" id="KW-0479">Metal-binding</keyword>
<feature type="region of interest" description="Disordered" evidence="6">
    <location>
        <begin position="34"/>
        <end position="56"/>
    </location>
</feature>
<keyword evidence="2" id="KW-0677">Repeat</keyword>
<sequence>MDSTLLQINKATARPLQPLDHQWFIPRQVEKSERAIGGTHHGRRSTVRRLGEKKESARKSELYKTEMCISVSEGVNCKYGDQCQFAHNKDELKHVERHPRYKTQFCTSFQRDGYCKYNDRCTFIHKAEEARITTGESGLSSTIPRAERRVSAHLRALASTPERGAKISAVSQKTGPATVSMETKATRDRNYLAQDLKPYSYSGKDTDYSSNILSVSESVQNQSFLSSQDMWFHGGVYNESSSTATGSFIFPFDYFQHCVPMSPSNSIDSVNTDTDSGYSAGSTSMRPFATPETQEIIDQGSYLEWGLKLARYISTKENEFDLDSLCSL</sequence>
<feature type="domain" description="C3H1-type" evidence="7">
    <location>
        <begin position="100"/>
        <end position="128"/>
    </location>
</feature>
<feature type="zinc finger region" description="C3H1-type" evidence="5">
    <location>
        <begin position="62"/>
        <end position="90"/>
    </location>
</feature>
<dbReference type="FunFam" id="4.10.1000.10:FF:000001">
    <property type="entry name" value="zinc finger CCCH domain-containing protein 15-like"/>
    <property type="match status" value="1"/>
</dbReference>
<evidence type="ECO:0000256" key="4">
    <source>
        <dbReference type="ARBA" id="ARBA00022833"/>
    </source>
</evidence>
<dbReference type="GO" id="GO:0003729">
    <property type="term" value="F:mRNA binding"/>
    <property type="evidence" value="ECO:0007669"/>
    <property type="project" value="InterPro"/>
</dbReference>
<dbReference type="PROSITE" id="PS50103">
    <property type="entry name" value="ZF_C3H1"/>
    <property type="match status" value="2"/>
</dbReference>
<dbReference type="SMART" id="SM00356">
    <property type="entry name" value="ZnF_C3H1"/>
    <property type="match status" value="2"/>
</dbReference>
<dbReference type="Proteomes" id="UP000780801">
    <property type="component" value="Unassembled WGS sequence"/>
</dbReference>
<dbReference type="InterPro" id="IPR036855">
    <property type="entry name" value="Znf_CCCH_sf"/>
</dbReference>
<name>A0A9P6FW86_9FUNG</name>
<evidence type="ECO:0000259" key="7">
    <source>
        <dbReference type="PROSITE" id="PS50103"/>
    </source>
</evidence>
<feature type="domain" description="C3H1-type" evidence="7">
    <location>
        <begin position="62"/>
        <end position="90"/>
    </location>
</feature>
<dbReference type="EMBL" id="JAABOA010001002">
    <property type="protein sequence ID" value="KAF9582572.1"/>
    <property type="molecule type" value="Genomic_DNA"/>
</dbReference>
<evidence type="ECO:0000256" key="3">
    <source>
        <dbReference type="ARBA" id="ARBA00022771"/>
    </source>
</evidence>
<dbReference type="InterPro" id="IPR045877">
    <property type="entry name" value="ZFP36-like"/>
</dbReference>
<evidence type="ECO:0000313" key="9">
    <source>
        <dbReference type="Proteomes" id="UP000780801"/>
    </source>
</evidence>
<feature type="region of interest" description="Disordered" evidence="6">
    <location>
        <begin position="266"/>
        <end position="285"/>
    </location>
</feature>
<keyword evidence="4 5" id="KW-0862">Zinc</keyword>
<dbReference type="GO" id="GO:0008270">
    <property type="term" value="F:zinc ion binding"/>
    <property type="evidence" value="ECO:0007669"/>
    <property type="project" value="UniProtKB-KW"/>
</dbReference>
<dbReference type="Pfam" id="PF00642">
    <property type="entry name" value="zf-CCCH"/>
    <property type="match status" value="2"/>
</dbReference>
<evidence type="ECO:0000256" key="2">
    <source>
        <dbReference type="ARBA" id="ARBA00022737"/>
    </source>
</evidence>
<keyword evidence="3 5" id="KW-0863">Zinc-finger</keyword>
<dbReference type="Gene3D" id="4.10.1000.10">
    <property type="entry name" value="Zinc finger, CCCH-type"/>
    <property type="match status" value="2"/>
</dbReference>
<accession>A0A9P6FW86</accession>
<evidence type="ECO:0000256" key="5">
    <source>
        <dbReference type="PROSITE-ProRule" id="PRU00723"/>
    </source>
</evidence>
<dbReference type="PANTHER" id="PTHR12547">
    <property type="entry name" value="CCCH ZINC FINGER/TIS11-RELATED"/>
    <property type="match status" value="1"/>
</dbReference>
<dbReference type="PANTHER" id="PTHR12547:SF18">
    <property type="entry name" value="PROTEIN TIS11"/>
    <property type="match status" value="1"/>
</dbReference>
<evidence type="ECO:0000313" key="8">
    <source>
        <dbReference type="EMBL" id="KAF9582572.1"/>
    </source>
</evidence>
<dbReference type="AlphaFoldDB" id="A0A9P6FW86"/>